<reference evidence="2 3" key="1">
    <citation type="submission" date="2016-11" db="EMBL/GenBank/DDBJ databases">
        <title>Paenibacillus species isolates.</title>
        <authorList>
            <person name="Beno S.M."/>
        </authorList>
    </citation>
    <scope>NUCLEOTIDE SEQUENCE [LARGE SCALE GENOMIC DNA]</scope>
    <source>
        <strain evidence="2 3">FSL F4-0100</strain>
    </source>
</reference>
<sequence length="158" mass="17358">MVDIHRAGRLMQIPLLTLLLLVMGLSPAAVASWAYSFVVNDGKVFVVSEDRVDESTLGDVVGKVTFHTDQEGTYGGNFSNIYPKGTKYYAIQGIAPESAIAVETQEGYVMARYEGEYGGSRVPWEVIKNWIAAGLILLIVVWVAAVVRKKRASGSYRR</sequence>
<accession>A0A1R1ASY2</accession>
<dbReference type="EMBL" id="MRTF01000015">
    <property type="protein sequence ID" value="OME88510.1"/>
    <property type="molecule type" value="Genomic_DNA"/>
</dbReference>
<dbReference type="Proteomes" id="UP000187074">
    <property type="component" value="Unassembled WGS sequence"/>
</dbReference>
<evidence type="ECO:0000313" key="2">
    <source>
        <dbReference type="EMBL" id="OME88510.1"/>
    </source>
</evidence>
<keyword evidence="1" id="KW-0472">Membrane</keyword>
<protein>
    <submittedName>
        <fullName evidence="2">Uncharacterized protein</fullName>
    </submittedName>
</protein>
<evidence type="ECO:0000313" key="3">
    <source>
        <dbReference type="Proteomes" id="UP000187074"/>
    </source>
</evidence>
<dbReference type="OrthoDB" id="2357153at2"/>
<keyword evidence="1" id="KW-1133">Transmembrane helix</keyword>
<organism evidence="2 3">
    <name type="scientific">Paenibacillus lautus</name>
    <name type="common">Bacillus lautus</name>
    <dbReference type="NCBI Taxonomy" id="1401"/>
    <lineage>
        <taxon>Bacteria</taxon>
        <taxon>Bacillati</taxon>
        <taxon>Bacillota</taxon>
        <taxon>Bacilli</taxon>
        <taxon>Bacillales</taxon>
        <taxon>Paenibacillaceae</taxon>
        <taxon>Paenibacillus</taxon>
    </lineage>
</organism>
<dbReference type="RefSeq" id="WP_076326163.1">
    <property type="nucleotide sequence ID" value="NZ_MRTF01000015.1"/>
</dbReference>
<name>A0A1R1ASY2_PAELA</name>
<keyword evidence="1" id="KW-0812">Transmembrane</keyword>
<evidence type="ECO:0000256" key="1">
    <source>
        <dbReference type="SAM" id="Phobius"/>
    </source>
</evidence>
<gene>
    <name evidence="2" type="ORF">BK123_30830</name>
</gene>
<comment type="caution">
    <text evidence="2">The sequence shown here is derived from an EMBL/GenBank/DDBJ whole genome shotgun (WGS) entry which is preliminary data.</text>
</comment>
<dbReference type="AlphaFoldDB" id="A0A1R1ASY2"/>
<feature type="transmembrane region" description="Helical" evidence="1">
    <location>
        <begin position="130"/>
        <end position="148"/>
    </location>
</feature>
<proteinExistence type="predicted"/>
<dbReference type="STRING" id="1401.BK123_30830"/>